<dbReference type="Proteomes" id="UP000321501">
    <property type="component" value="Chromosome"/>
</dbReference>
<gene>
    <name evidence="1" type="ORF">JMUB3934_1700</name>
</gene>
<organism evidence="1 2">
    <name type="scientific">Leptotrichia wadei</name>
    <dbReference type="NCBI Taxonomy" id="157687"/>
    <lineage>
        <taxon>Bacteria</taxon>
        <taxon>Fusobacteriati</taxon>
        <taxon>Fusobacteriota</taxon>
        <taxon>Fusobacteriia</taxon>
        <taxon>Fusobacteriales</taxon>
        <taxon>Leptotrichiaceae</taxon>
        <taxon>Leptotrichia</taxon>
    </lineage>
</organism>
<accession>A0A510KFD6</accession>
<name>A0A510KFD6_9FUSO</name>
<dbReference type="SUPFAM" id="SSF48371">
    <property type="entry name" value="ARM repeat"/>
    <property type="match status" value="1"/>
</dbReference>
<dbReference type="AlphaFoldDB" id="A0A510KFD6"/>
<evidence type="ECO:0000313" key="1">
    <source>
        <dbReference type="EMBL" id="BBM50400.1"/>
    </source>
</evidence>
<proteinExistence type="predicted"/>
<sequence length="187" mass="22089">MKISVKYENELKKLFELSKKTYVVNFQLKNEELISNFSNISDEEKINIIKEGIKIACQRKNSSEIENLMLSISFFGLCDRSEFIEDYIKLAKEEFHEEHETIASYFQSFHLPQTIDGIYELAISNFEKYRWDDNFALVRKCCFALGDINTPKAKEKLELLLQSDEEMIRKHAMEQLTRCDFTNKDVE</sequence>
<dbReference type="RefSeq" id="WP_146964664.1">
    <property type="nucleotide sequence ID" value="NZ_AP019835.1"/>
</dbReference>
<protein>
    <recommendedName>
        <fullName evidence="3">HEAT repeat protein</fullName>
    </recommendedName>
</protein>
<evidence type="ECO:0000313" key="2">
    <source>
        <dbReference type="Proteomes" id="UP000321501"/>
    </source>
</evidence>
<reference evidence="1 2" key="1">
    <citation type="submission" date="2019-07" db="EMBL/GenBank/DDBJ databases">
        <title>Complete Genome Sequence of Leptotrichia wadei Strain JMUB3934.</title>
        <authorList>
            <person name="Watanabe S."/>
            <person name="Cui L."/>
        </authorList>
    </citation>
    <scope>NUCLEOTIDE SEQUENCE [LARGE SCALE GENOMIC DNA]</scope>
    <source>
        <strain evidence="1 2">JMUB3934</strain>
    </source>
</reference>
<dbReference type="InterPro" id="IPR016024">
    <property type="entry name" value="ARM-type_fold"/>
</dbReference>
<dbReference type="EMBL" id="AP019835">
    <property type="protein sequence ID" value="BBM50400.1"/>
    <property type="molecule type" value="Genomic_DNA"/>
</dbReference>
<evidence type="ECO:0008006" key="3">
    <source>
        <dbReference type="Google" id="ProtNLM"/>
    </source>
</evidence>